<comment type="similarity">
    <text evidence="2">Belongs to the ABC transporter superfamily.</text>
</comment>
<accession>A0ABR9GRG4</accession>
<evidence type="ECO:0000256" key="4">
    <source>
        <dbReference type="ARBA" id="ARBA00022741"/>
    </source>
</evidence>
<comment type="caution">
    <text evidence="7">The sequence shown here is derived from an EMBL/GenBank/DDBJ whole genome shotgun (WGS) entry which is preliminary data.</text>
</comment>
<dbReference type="InterPro" id="IPR003439">
    <property type="entry name" value="ABC_transporter-like_ATP-bd"/>
</dbReference>
<evidence type="ECO:0000256" key="5">
    <source>
        <dbReference type="ARBA" id="ARBA00022840"/>
    </source>
</evidence>
<dbReference type="PROSITE" id="PS00211">
    <property type="entry name" value="ABC_TRANSPORTER_1"/>
    <property type="match status" value="1"/>
</dbReference>
<dbReference type="InterPro" id="IPR003593">
    <property type="entry name" value="AAA+_ATPase"/>
</dbReference>
<dbReference type="Pfam" id="PF08352">
    <property type="entry name" value="oligo_HPY"/>
    <property type="match status" value="2"/>
</dbReference>
<dbReference type="GO" id="GO:0005524">
    <property type="term" value="F:ATP binding"/>
    <property type="evidence" value="ECO:0007669"/>
    <property type="project" value="UniProtKB-KW"/>
</dbReference>
<feature type="domain" description="ABC transporter" evidence="6">
    <location>
        <begin position="294"/>
        <end position="541"/>
    </location>
</feature>
<organism evidence="7 8">
    <name type="scientific">Aminobacter carboxidus</name>
    <dbReference type="NCBI Taxonomy" id="376165"/>
    <lineage>
        <taxon>Bacteria</taxon>
        <taxon>Pseudomonadati</taxon>
        <taxon>Pseudomonadota</taxon>
        <taxon>Alphaproteobacteria</taxon>
        <taxon>Hyphomicrobiales</taxon>
        <taxon>Phyllobacteriaceae</taxon>
        <taxon>Aminobacter</taxon>
    </lineage>
</organism>
<dbReference type="InterPro" id="IPR017871">
    <property type="entry name" value="ABC_transporter-like_CS"/>
</dbReference>
<dbReference type="PANTHER" id="PTHR43776:SF7">
    <property type="entry name" value="D,D-DIPEPTIDE TRANSPORT ATP-BINDING PROTEIN DDPF-RELATED"/>
    <property type="match status" value="1"/>
</dbReference>
<dbReference type="PANTHER" id="PTHR43776">
    <property type="entry name" value="TRANSPORT ATP-BINDING PROTEIN"/>
    <property type="match status" value="1"/>
</dbReference>
<keyword evidence="5 7" id="KW-0067">ATP-binding</keyword>
<dbReference type="CDD" id="cd03257">
    <property type="entry name" value="ABC_NikE_OppD_transporters"/>
    <property type="match status" value="2"/>
</dbReference>
<dbReference type="Proteomes" id="UP000598227">
    <property type="component" value="Unassembled WGS sequence"/>
</dbReference>
<feature type="domain" description="ABC transporter" evidence="6">
    <location>
        <begin position="5"/>
        <end position="253"/>
    </location>
</feature>
<keyword evidence="4" id="KW-0547">Nucleotide-binding</keyword>
<evidence type="ECO:0000256" key="3">
    <source>
        <dbReference type="ARBA" id="ARBA00022448"/>
    </source>
</evidence>
<dbReference type="SUPFAM" id="SSF52540">
    <property type="entry name" value="P-loop containing nucleoside triphosphate hydrolases"/>
    <property type="match status" value="2"/>
</dbReference>
<dbReference type="RefSeq" id="WP_192567491.1">
    <property type="nucleotide sequence ID" value="NZ_JACZEP010000005.1"/>
</dbReference>
<protein>
    <submittedName>
        <fullName evidence="7">ABC transporter ATP-binding protein</fullName>
    </submittedName>
</protein>
<dbReference type="PROSITE" id="PS50893">
    <property type="entry name" value="ABC_TRANSPORTER_2"/>
    <property type="match status" value="2"/>
</dbReference>
<proteinExistence type="inferred from homology"/>
<dbReference type="EMBL" id="JACZEP010000005">
    <property type="protein sequence ID" value="MBE1206277.1"/>
    <property type="molecule type" value="Genomic_DNA"/>
</dbReference>
<evidence type="ECO:0000256" key="2">
    <source>
        <dbReference type="ARBA" id="ARBA00005417"/>
    </source>
</evidence>
<keyword evidence="8" id="KW-1185">Reference proteome</keyword>
<evidence type="ECO:0000313" key="8">
    <source>
        <dbReference type="Proteomes" id="UP000598227"/>
    </source>
</evidence>
<dbReference type="InterPro" id="IPR050319">
    <property type="entry name" value="ABC_transp_ATP-bind"/>
</dbReference>
<reference evidence="7 8" key="1">
    <citation type="submission" date="2020-09" db="EMBL/GenBank/DDBJ databases">
        <title>Draft Genome Sequence of Aminobacter carboxidus type strain DSM 1086, a soil Gram-negative carboxydobacterium.</title>
        <authorList>
            <person name="Turrini P."/>
            <person name="Tescari M."/>
            <person name="Artuso I."/>
            <person name="Lugli G.A."/>
            <person name="Frangipani E."/>
            <person name="Ventura M."/>
            <person name="Visca P."/>
        </authorList>
    </citation>
    <scope>NUCLEOTIDE SEQUENCE [LARGE SCALE GENOMIC DNA]</scope>
    <source>
        <strain evidence="7 8">DSM 1086</strain>
    </source>
</reference>
<dbReference type="Pfam" id="PF00005">
    <property type="entry name" value="ABC_tran"/>
    <property type="match status" value="2"/>
</dbReference>
<name>A0ABR9GRG4_9HYPH</name>
<dbReference type="InterPro" id="IPR027417">
    <property type="entry name" value="P-loop_NTPase"/>
</dbReference>
<sequence length="569" mass="61320">MKNHLSFKNLTICRDDTGAAIVKDISFDVAPGKVVALIGESGSGKTTVSLTALGYVRSGLRVTGGTVTFGDTDILALSGHALRDFRGRRIAYVAQSAAAAFNPGLTIGFQVAETASIHALGTAAERQAHVFKLYEELQLPAAATIGDRYPHEVSGGQLQRLMAAMAMSAGPECIVFDEPTTALDVTTQVDVLKTFKDLIQGHGIGAVYVSHDLAVVAQIADEIVVLQAGEIVEHGTVEQVINKPQHHYTKLLIAASDPEIASKTAKLPKRPATVLISDSSKHAEMMPTEGDPVLRIRDLCVGYGATNRQGEPSVKVLKDINLDIKARSIHAVIGESGSGKSTLARAICGLTRFYQGQVLLDGASLSPDLKSRTRAELGRVQMVMQMADVALNPAHTIDKILRRPIQYITGETGSAVDDRIADLLHKVKLPADVARRLPRELSGGQKQRINLARALAGQPRVVLCDEVTSALDTVVRNAIIDLIWSLREDLGLTFVMISHDISTVAALCDEVAVMHRGHVVEQGGTESTLRAPRHAYTRKLMRSVPHLRVGWLEQAIDHRHTDTQLVLEG</sequence>
<evidence type="ECO:0000259" key="6">
    <source>
        <dbReference type="PROSITE" id="PS50893"/>
    </source>
</evidence>
<dbReference type="Gene3D" id="3.40.50.300">
    <property type="entry name" value="P-loop containing nucleotide triphosphate hydrolases"/>
    <property type="match status" value="2"/>
</dbReference>
<comment type="subcellular location">
    <subcellularLocation>
        <location evidence="1">Cell inner membrane</location>
        <topology evidence="1">Peripheral membrane protein</topology>
    </subcellularLocation>
</comment>
<gene>
    <name evidence="7" type="ORF">IHE39_18455</name>
</gene>
<dbReference type="SMART" id="SM00382">
    <property type="entry name" value="AAA"/>
    <property type="match status" value="2"/>
</dbReference>
<evidence type="ECO:0000313" key="7">
    <source>
        <dbReference type="EMBL" id="MBE1206277.1"/>
    </source>
</evidence>
<keyword evidence="3" id="KW-0813">Transport</keyword>
<dbReference type="InterPro" id="IPR013563">
    <property type="entry name" value="Oligopep_ABC_C"/>
</dbReference>
<evidence type="ECO:0000256" key="1">
    <source>
        <dbReference type="ARBA" id="ARBA00004417"/>
    </source>
</evidence>